<dbReference type="GO" id="GO:0016740">
    <property type="term" value="F:transferase activity"/>
    <property type="evidence" value="ECO:0007669"/>
    <property type="project" value="UniProtKB-KW"/>
</dbReference>
<protein>
    <submittedName>
        <fullName evidence="4">Glycosyltransferase involved in cell wall biosynthesis</fullName>
    </submittedName>
</protein>
<comment type="caution">
    <text evidence="4">The sequence shown here is derived from an EMBL/GenBank/DDBJ whole genome shotgun (WGS) entry which is preliminary data.</text>
</comment>
<feature type="transmembrane region" description="Helical" evidence="2">
    <location>
        <begin position="210"/>
        <end position="231"/>
    </location>
</feature>
<keyword evidence="2" id="KW-1133">Transmembrane helix</keyword>
<dbReference type="EMBL" id="JACGWT010000006">
    <property type="protein sequence ID" value="MBA8796149.1"/>
    <property type="molecule type" value="Genomic_DNA"/>
</dbReference>
<dbReference type="SUPFAM" id="SSF53448">
    <property type="entry name" value="Nucleotide-diphospho-sugar transferases"/>
    <property type="match status" value="1"/>
</dbReference>
<proteinExistence type="inferred from homology"/>
<dbReference type="CDD" id="cd00761">
    <property type="entry name" value="Glyco_tranf_GTA_type"/>
    <property type="match status" value="1"/>
</dbReference>
<gene>
    <name evidence="4" type="ORF">FHX74_003790</name>
</gene>
<dbReference type="PANTHER" id="PTHR48090:SF7">
    <property type="entry name" value="RFBJ PROTEIN"/>
    <property type="match status" value="1"/>
</dbReference>
<dbReference type="Proteomes" id="UP000523079">
    <property type="component" value="Unassembled WGS sequence"/>
</dbReference>
<accession>A0A7W3IVV1</accession>
<dbReference type="RefSeq" id="WP_182561718.1">
    <property type="nucleotide sequence ID" value="NZ_JACGWT010000006.1"/>
</dbReference>
<keyword evidence="2" id="KW-0472">Membrane</keyword>
<evidence type="ECO:0000313" key="4">
    <source>
        <dbReference type="EMBL" id="MBA8796149.1"/>
    </source>
</evidence>
<reference evidence="4 5" key="1">
    <citation type="submission" date="2020-07" db="EMBL/GenBank/DDBJ databases">
        <title>Sequencing the genomes of 1000 actinobacteria strains.</title>
        <authorList>
            <person name="Klenk H.-P."/>
        </authorList>
    </citation>
    <scope>NUCLEOTIDE SEQUENCE [LARGE SCALE GENOMIC DNA]</scope>
    <source>
        <strain evidence="4 5">DSM 100723</strain>
    </source>
</reference>
<evidence type="ECO:0000259" key="3">
    <source>
        <dbReference type="Pfam" id="PF00535"/>
    </source>
</evidence>
<evidence type="ECO:0000256" key="1">
    <source>
        <dbReference type="ARBA" id="ARBA00006739"/>
    </source>
</evidence>
<organism evidence="4 5">
    <name type="scientific">Microlunatus kandeliicorticis</name>
    <dbReference type="NCBI Taxonomy" id="1759536"/>
    <lineage>
        <taxon>Bacteria</taxon>
        <taxon>Bacillati</taxon>
        <taxon>Actinomycetota</taxon>
        <taxon>Actinomycetes</taxon>
        <taxon>Propionibacteriales</taxon>
        <taxon>Propionibacteriaceae</taxon>
        <taxon>Microlunatus</taxon>
    </lineage>
</organism>
<sequence>MAEPDATPRFSVVVPAYNEAAYLGATLRSLQQQDFAGGVEILVVDNNSTDATAAIARAAGVRVISETRPGVCPARQAGTEAARGEIVVSTDADTRQPRDWLRRLDARFTDPGVVLVGGPCRYDHPTWWSRRYPRLLFGLVGWWYARTGRVFYATATNSAFRRAVFPGYDVTQTQGGDEFGLLHALRGRGRMVWDPEIVVTTSARRLEAGFVHSVLVTFVFYYLFGYALNRVAGRTVLPMAPPVRGDRPRRRLFRIGLPLGALLLVTLGLVGWAWPDQAVEFARRLRP</sequence>
<dbReference type="PANTHER" id="PTHR48090">
    <property type="entry name" value="UNDECAPRENYL-PHOSPHATE 4-DEOXY-4-FORMAMIDO-L-ARABINOSE TRANSFERASE-RELATED"/>
    <property type="match status" value="1"/>
</dbReference>
<evidence type="ECO:0000256" key="2">
    <source>
        <dbReference type="SAM" id="Phobius"/>
    </source>
</evidence>
<keyword evidence="5" id="KW-1185">Reference proteome</keyword>
<dbReference type="InterPro" id="IPR050256">
    <property type="entry name" value="Glycosyltransferase_2"/>
</dbReference>
<keyword evidence="4" id="KW-0808">Transferase</keyword>
<feature type="domain" description="Glycosyltransferase 2-like" evidence="3">
    <location>
        <begin position="11"/>
        <end position="165"/>
    </location>
</feature>
<evidence type="ECO:0000313" key="5">
    <source>
        <dbReference type="Proteomes" id="UP000523079"/>
    </source>
</evidence>
<dbReference type="AlphaFoldDB" id="A0A7W3IVV1"/>
<comment type="similarity">
    <text evidence="1">Belongs to the glycosyltransferase 2 family.</text>
</comment>
<dbReference type="InterPro" id="IPR001173">
    <property type="entry name" value="Glyco_trans_2-like"/>
</dbReference>
<dbReference type="Gene3D" id="3.90.550.10">
    <property type="entry name" value="Spore Coat Polysaccharide Biosynthesis Protein SpsA, Chain A"/>
    <property type="match status" value="1"/>
</dbReference>
<dbReference type="Pfam" id="PF00535">
    <property type="entry name" value="Glycos_transf_2"/>
    <property type="match status" value="1"/>
</dbReference>
<feature type="transmembrane region" description="Helical" evidence="2">
    <location>
        <begin position="252"/>
        <end position="274"/>
    </location>
</feature>
<keyword evidence="2" id="KW-0812">Transmembrane</keyword>
<dbReference type="InterPro" id="IPR029044">
    <property type="entry name" value="Nucleotide-diphossugar_trans"/>
</dbReference>
<name>A0A7W3IVV1_9ACTN</name>